<evidence type="ECO:0000259" key="5">
    <source>
        <dbReference type="PROSITE" id="PS50977"/>
    </source>
</evidence>
<evidence type="ECO:0000256" key="3">
    <source>
        <dbReference type="ARBA" id="ARBA00023163"/>
    </source>
</evidence>
<dbReference type="AlphaFoldDB" id="A0A3B0A4D5"/>
<organism evidence="6 7">
    <name type="scientific">Micromonospora costi</name>
    <dbReference type="NCBI Taxonomy" id="1530042"/>
    <lineage>
        <taxon>Bacteria</taxon>
        <taxon>Bacillati</taxon>
        <taxon>Actinomycetota</taxon>
        <taxon>Actinomycetes</taxon>
        <taxon>Micromonosporales</taxon>
        <taxon>Micromonosporaceae</taxon>
        <taxon>Micromonospora</taxon>
    </lineage>
</organism>
<name>A0A3B0A4D5_9ACTN</name>
<proteinExistence type="predicted"/>
<dbReference type="EMBL" id="RBAN01000002">
    <property type="protein sequence ID" value="RKN55598.1"/>
    <property type="molecule type" value="Genomic_DNA"/>
</dbReference>
<keyword evidence="7" id="KW-1185">Reference proteome</keyword>
<dbReference type="InterPro" id="IPR036271">
    <property type="entry name" value="Tet_transcr_reg_TetR-rel_C_sf"/>
</dbReference>
<evidence type="ECO:0000256" key="2">
    <source>
        <dbReference type="ARBA" id="ARBA00023125"/>
    </source>
</evidence>
<gene>
    <name evidence="6" type="ORF">D7193_13275</name>
</gene>
<reference evidence="6 7" key="1">
    <citation type="journal article" date="2015" name="Int. J. Syst. Evol. Microbiol.">
        <title>Micromonospora costi sp. nov., isolated from a leaf of Costus speciosus.</title>
        <authorList>
            <person name="Thawai C."/>
        </authorList>
    </citation>
    <scope>NUCLEOTIDE SEQUENCE [LARGE SCALE GENOMIC DNA]</scope>
    <source>
        <strain evidence="6 7">CS1-12</strain>
    </source>
</reference>
<dbReference type="RefSeq" id="WP_120779782.1">
    <property type="nucleotide sequence ID" value="NZ_JBHLUP010000002.1"/>
</dbReference>
<dbReference type="OrthoDB" id="3210322at2"/>
<feature type="domain" description="HTH tetR-type" evidence="5">
    <location>
        <begin position="15"/>
        <end position="75"/>
    </location>
</feature>
<dbReference type="PANTHER" id="PTHR30055:SF243">
    <property type="entry name" value="HTH-TYPE TRANSCRIPTIONAL REGULATOR RV1816"/>
    <property type="match status" value="1"/>
</dbReference>
<keyword evidence="2 4" id="KW-0238">DNA-binding</keyword>
<dbReference type="SUPFAM" id="SSF46689">
    <property type="entry name" value="Homeodomain-like"/>
    <property type="match status" value="1"/>
</dbReference>
<keyword evidence="1" id="KW-0805">Transcription regulation</keyword>
<feature type="DNA-binding region" description="H-T-H motif" evidence="4">
    <location>
        <begin position="38"/>
        <end position="57"/>
    </location>
</feature>
<dbReference type="InterPro" id="IPR001647">
    <property type="entry name" value="HTH_TetR"/>
</dbReference>
<keyword evidence="3" id="KW-0804">Transcription</keyword>
<dbReference type="InterPro" id="IPR025996">
    <property type="entry name" value="MT1864/Rv1816-like_C"/>
</dbReference>
<dbReference type="Gene3D" id="1.10.357.10">
    <property type="entry name" value="Tetracycline Repressor, domain 2"/>
    <property type="match status" value="1"/>
</dbReference>
<evidence type="ECO:0000313" key="7">
    <source>
        <dbReference type="Proteomes" id="UP000279968"/>
    </source>
</evidence>
<evidence type="ECO:0000256" key="4">
    <source>
        <dbReference type="PROSITE-ProRule" id="PRU00335"/>
    </source>
</evidence>
<dbReference type="Pfam" id="PF00440">
    <property type="entry name" value="TetR_N"/>
    <property type="match status" value="1"/>
</dbReference>
<protein>
    <submittedName>
        <fullName evidence="6">TetR/AcrR family transcriptional regulator</fullName>
    </submittedName>
</protein>
<dbReference type="InterPro" id="IPR009057">
    <property type="entry name" value="Homeodomain-like_sf"/>
</dbReference>
<dbReference type="GO" id="GO:0003700">
    <property type="term" value="F:DNA-binding transcription factor activity"/>
    <property type="evidence" value="ECO:0007669"/>
    <property type="project" value="TreeGrafter"/>
</dbReference>
<dbReference type="GO" id="GO:0000976">
    <property type="term" value="F:transcription cis-regulatory region binding"/>
    <property type="evidence" value="ECO:0007669"/>
    <property type="project" value="TreeGrafter"/>
</dbReference>
<dbReference type="InterPro" id="IPR050109">
    <property type="entry name" value="HTH-type_TetR-like_transc_reg"/>
</dbReference>
<evidence type="ECO:0000313" key="6">
    <source>
        <dbReference type="EMBL" id="RKN55598.1"/>
    </source>
</evidence>
<dbReference type="PANTHER" id="PTHR30055">
    <property type="entry name" value="HTH-TYPE TRANSCRIPTIONAL REGULATOR RUTR"/>
    <property type="match status" value="1"/>
</dbReference>
<comment type="caution">
    <text evidence="6">The sequence shown here is derived from an EMBL/GenBank/DDBJ whole genome shotgun (WGS) entry which is preliminary data.</text>
</comment>
<evidence type="ECO:0000256" key="1">
    <source>
        <dbReference type="ARBA" id="ARBA00023015"/>
    </source>
</evidence>
<accession>A0A3B0A4D5</accession>
<dbReference type="Proteomes" id="UP000279968">
    <property type="component" value="Unassembled WGS sequence"/>
</dbReference>
<sequence length="235" mass="24271">MTASRAGGPRERYRAQVRAEIKEAALEQVASGGAGAVALNGIAKRLGVSGPALYKYYCSRDELLTELILDAYADLAAAVTAAADATAGAPARARLHALAAAYRDWARAHPQSYLLLAGPPSPTYQAPPETVDSARAVLGPFLSVLAQLRPGPGAAALRAQLAGWAQTTPAVAEWVHTFAPDGDPGDMLTGAVTIWARLHGIVALETVGLYTGMGFDPAALLDAEVDALADGYGLP</sequence>
<dbReference type="Pfam" id="PF13305">
    <property type="entry name" value="TetR_C_33"/>
    <property type="match status" value="1"/>
</dbReference>
<dbReference type="PROSITE" id="PS50977">
    <property type="entry name" value="HTH_TETR_2"/>
    <property type="match status" value="1"/>
</dbReference>
<dbReference type="SUPFAM" id="SSF48498">
    <property type="entry name" value="Tetracyclin repressor-like, C-terminal domain"/>
    <property type="match status" value="1"/>
</dbReference>